<dbReference type="PANTHER" id="PTHR12172">
    <property type="entry name" value="CELL CYCLE CHECKPOINT PROTEIN RAD17"/>
    <property type="match status" value="1"/>
</dbReference>
<dbReference type="GO" id="GO:0003689">
    <property type="term" value="F:DNA clamp loader activity"/>
    <property type="evidence" value="ECO:0007669"/>
    <property type="project" value="TreeGrafter"/>
</dbReference>
<comment type="subcellular location">
    <subcellularLocation>
        <location evidence="1">Nucleus</location>
    </subcellularLocation>
</comment>
<comment type="similarity">
    <text evidence="2">Belongs to the rad17/RAD24 family.</text>
</comment>
<evidence type="ECO:0000313" key="10">
    <source>
        <dbReference type="EMBL" id="VEU21559.1"/>
    </source>
</evidence>
<evidence type="ECO:0000256" key="3">
    <source>
        <dbReference type="ARBA" id="ARBA00022741"/>
    </source>
</evidence>
<evidence type="ECO:0000313" key="11">
    <source>
        <dbReference type="Proteomes" id="UP000290900"/>
    </source>
</evidence>
<reference evidence="10 11" key="1">
    <citation type="submission" date="2018-12" db="EMBL/GenBank/DDBJ databases">
        <authorList>
            <person name="Tiukova I."/>
            <person name="Dainat J."/>
        </authorList>
    </citation>
    <scope>NUCLEOTIDE SEQUENCE [LARGE SCALE GENOMIC DNA]</scope>
</reference>
<name>A0A448YKU5_BRENA</name>
<evidence type="ECO:0000259" key="9">
    <source>
        <dbReference type="SMART" id="SM00382"/>
    </source>
</evidence>
<protein>
    <submittedName>
        <fullName evidence="10">DEKNAAC102616</fullName>
    </submittedName>
</protein>
<keyword evidence="6" id="KW-0539">Nucleus</keyword>
<dbReference type="InterPro" id="IPR027417">
    <property type="entry name" value="P-loop_NTPase"/>
</dbReference>
<dbReference type="PANTHER" id="PTHR12172:SF0">
    <property type="entry name" value="CELL CYCLE CHECKPOINT PROTEIN RAD17"/>
    <property type="match status" value="1"/>
</dbReference>
<feature type="region of interest" description="Disordered" evidence="8">
    <location>
        <begin position="546"/>
        <end position="593"/>
    </location>
</feature>
<dbReference type="InterPro" id="IPR057927">
    <property type="entry name" value="RAD24-like_helical"/>
</dbReference>
<dbReference type="Gene3D" id="3.40.50.300">
    <property type="entry name" value="P-loop containing nucleotide triphosphate hydrolases"/>
    <property type="match status" value="1"/>
</dbReference>
<evidence type="ECO:0000256" key="4">
    <source>
        <dbReference type="ARBA" id="ARBA00022763"/>
    </source>
</evidence>
<dbReference type="SMART" id="SM00382">
    <property type="entry name" value="AAA"/>
    <property type="match status" value="1"/>
</dbReference>
<gene>
    <name evidence="10" type="ORF">BRENAR_LOCUS2292</name>
</gene>
<dbReference type="GO" id="GO:0005524">
    <property type="term" value="F:ATP binding"/>
    <property type="evidence" value="ECO:0007669"/>
    <property type="project" value="UniProtKB-KW"/>
</dbReference>
<dbReference type="InParanoid" id="A0A448YKU5"/>
<proteinExistence type="inferred from homology"/>
<dbReference type="GO" id="GO:0006281">
    <property type="term" value="P:DNA repair"/>
    <property type="evidence" value="ECO:0007669"/>
    <property type="project" value="InterPro"/>
</dbReference>
<dbReference type="InterPro" id="IPR004582">
    <property type="entry name" value="Checkpoint_prot_Rad17_Rad24"/>
</dbReference>
<evidence type="ECO:0000256" key="6">
    <source>
        <dbReference type="ARBA" id="ARBA00023242"/>
    </source>
</evidence>
<evidence type="ECO:0000256" key="1">
    <source>
        <dbReference type="ARBA" id="ARBA00004123"/>
    </source>
</evidence>
<keyword evidence="4" id="KW-0227">DNA damage</keyword>
<dbReference type="GO" id="GO:0033314">
    <property type="term" value="P:mitotic DNA replication checkpoint signaling"/>
    <property type="evidence" value="ECO:0007669"/>
    <property type="project" value="TreeGrafter"/>
</dbReference>
<dbReference type="Pfam" id="PF03215">
    <property type="entry name" value="Rad17"/>
    <property type="match status" value="1"/>
</dbReference>
<dbReference type="GO" id="GO:0000077">
    <property type="term" value="P:DNA damage checkpoint signaling"/>
    <property type="evidence" value="ECO:0007669"/>
    <property type="project" value="TreeGrafter"/>
</dbReference>
<evidence type="ECO:0000256" key="5">
    <source>
        <dbReference type="ARBA" id="ARBA00022840"/>
    </source>
</evidence>
<keyword evidence="7" id="KW-0131">Cell cycle</keyword>
<evidence type="ECO:0000256" key="7">
    <source>
        <dbReference type="ARBA" id="ARBA00023306"/>
    </source>
</evidence>
<evidence type="ECO:0000256" key="8">
    <source>
        <dbReference type="SAM" id="MobiDB-lite"/>
    </source>
</evidence>
<dbReference type="SUPFAM" id="SSF52540">
    <property type="entry name" value="P-loop containing nucleoside triphosphate hydrolases"/>
    <property type="match status" value="1"/>
</dbReference>
<dbReference type="EMBL" id="CAACVR010000012">
    <property type="protein sequence ID" value="VEU21559.1"/>
    <property type="molecule type" value="Genomic_DNA"/>
</dbReference>
<evidence type="ECO:0000256" key="2">
    <source>
        <dbReference type="ARBA" id="ARBA00006168"/>
    </source>
</evidence>
<dbReference type="Pfam" id="PF25812">
    <property type="entry name" value="RAD24_helical"/>
    <property type="match status" value="1"/>
</dbReference>
<keyword evidence="11" id="KW-1185">Reference proteome</keyword>
<dbReference type="OrthoDB" id="10265971at2759"/>
<feature type="compositionally biased region" description="Acidic residues" evidence="8">
    <location>
        <begin position="549"/>
        <end position="585"/>
    </location>
</feature>
<dbReference type="InterPro" id="IPR003593">
    <property type="entry name" value="AAA+_ATPase"/>
</dbReference>
<organism evidence="10 11">
    <name type="scientific">Brettanomyces naardenensis</name>
    <name type="common">Yeast</name>
    <dbReference type="NCBI Taxonomy" id="13370"/>
    <lineage>
        <taxon>Eukaryota</taxon>
        <taxon>Fungi</taxon>
        <taxon>Dikarya</taxon>
        <taxon>Ascomycota</taxon>
        <taxon>Saccharomycotina</taxon>
        <taxon>Pichiomycetes</taxon>
        <taxon>Pichiales</taxon>
        <taxon>Pichiaceae</taxon>
        <taxon>Brettanomyces</taxon>
    </lineage>
</organism>
<accession>A0A448YKU5</accession>
<keyword evidence="5" id="KW-0067">ATP-binding</keyword>
<dbReference type="GO" id="GO:0003682">
    <property type="term" value="F:chromatin binding"/>
    <property type="evidence" value="ECO:0007669"/>
    <property type="project" value="TreeGrafter"/>
</dbReference>
<feature type="domain" description="AAA+ ATPase" evidence="9">
    <location>
        <begin position="45"/>
        <end position="211"/>
    </location>
</feature>
<dbReference type="FunCoup" id="A0A448YKU5">
    <property type="interactions" value="155"/>
</dbReference>
<dbReference type="GO" id="GO:0005634">
    <property type="term" value="C:nucleus"/>
    <property type="evidence" value="ECO:0007669"/>
    <property type="project" value="UniProtKB-SubCell"/>
</dbReference>
<dbReference type="AlphaFoldDB" id="A0A448YKU5"/>
<dbReference type="Proteomes" id="UP000290900">
    <property type="component" value="Unassembled WGS sequence"/>
</dbReference>
<keyword evidence="3" id="KW-0547">Nucleotide-binding</keyword>
<sequence length="593" mass="67770">MVESDTRALWSEKYTPTSAADLCINKQKLDQVRDHIMQMIAGKSSDRILILTGPSGSGKSSTAKALAEEVLCERLGSANLDGNSVFFDDIDNAPDTDSRYPHVIEYTNRTTSTSKLTSSVSYFSEFLEQCKLLTLGNEKCIVVEELPNLYHQETLLSFRLAILKWIELDSKVRLPPLILCVTEFDSDDDHYRGSFTLEATFKLETVFGRKLLQYEDRGWHRIKFNQVARRFLKQALRRVVSGESENFRSIPKGVVAKELEELSQTGDIRNSIITLEYWCRFLYPVTGKESSTSILGKENGLNIFHSIGKIIYGTQHPKEELENFMKTVNITNRYNFQSVPTLDDMNSISVANVAQDLASNSEKLNLNILENYLVLNPPINDDLSKLVDLLSQADTMSSFKTDRRALILMTYYSCFGSRVLCSKLKKTSGGYHRSRYSRDSKVNFKRQKIIRMVTAFRSSRSERLARINLYSHLSEMDAILVDGFYQYQLLDSRKARQKLGNRTPGGRVRRLGGDFKNIVLADNEFTPDVGEDTDDPEYLKRLEARYFGLDEDGDEDQEADDYKEFDDDPIVDSEEEREDEEDPFSDDSLVLQL</sequence>
<dbReference type="STRING" id="13370.A0A448YKU5"/>